<evidence type="ECO:0000256" key="3">
    <source>
        <dbReference type="ARBA" id="ARBA00023004"/>
    </source>
</evidence>
<keyword evidence="3 4" id="KW-0408">Iron</keyword>
<dbReference type="Proteomes" id="UP000831113">
    <property type="component" value="Chromosome"/>
</dbReference>
<reference evidence="6 7" key="1">
    <citation type="submission" date="2022-03" db="EMBL/GenBank/DDBJ databases">
        <title>Hymenobactersp. isolated from the air.</title>
        <authorList>
            <person name="Won M."/>
            <person name="Kwon S.-W."/>
        </authorList>
    </citation>
    <scope>NUCLEOTIDE SEQUENCE [LARGE SCALE GENOMIC DNA]</scope>
    <source>
        <strain evidence="6 7">KACC 21982</strain>
    </source>
</reference>
<protein>
    <submittedName>
        <fullName evidence="6">Cytochrome c</fullName>
    </submittedName>
</protein>
<name>A0ABY4D220_9BACT</name>
<dbReference type="Pfam" id="PF00034">
    <property type="entry name" value="Cytochrom_C"/>
    <property type="match status" value="1"/>
</dbReference>
<feature type="domain" description="Cytochrome c" evidence="5">
    <location>
        <begin position="70"/>
        <end position="161"/>
    </location>
</feature>
<dbReference type="InterPro" id="IPR051459">
    <property type="entry name" value="Cytochrome_c-type_DH"/>
</dbReference>
<accession>A0ABY4D220</accession>
<dbReference type="PROSITE" id="PS51007">
    <property type="entry name" value="CYTC"/>
    <property type="match status" value="1"/>
</dbReference>
<evidence type="ECO:0000313" key="7">
    <source>
        <dbReference type="Proteomes" id="UP000831113"/>
    </source>
</evidence>
<keyword evidence="2 4" id="KW-0479">Metal-binding</keyword>
<evidence type="ECO:0000256" key="1">
    <source>
        <dbReference type="ARBA" id="ARBA00022617"/>
    </source>
</evidence>
<dbReference type="PANTHER" id="PTHR35008">
    <property type="entry name" value="BLL4482 PROTEIN-RELATED"/>
    <property type="match status" value="1"/>
</dbReference>
<organism evidence="6 7">
    <name type="scientific">Hymenobacter tibetensis</name>
    <dbReference type="NCBI Taxonomy" id="497967"/>
    <lineage>
        <taxon>Bacteria</taxon>
        <taxon>Pseudomonadati</taxon>
        <taxon>Bacteroidota</taxon>
        <taxon>Cytophagia</taxon>
        <taxon>Cytophagales</taxon>
        <taxon>Hymenobacteraceae</taxon>
        <taxon>Hymenobacter</taxon>
    </lineage>
</organism>
<evidence type="ECO:0000256" key="4">
    <source>
        <dbReference type="PROSITE-ProRule" id="PRU00433"/>
    </source>
</evidence>
<dbReference type="InterPro" id="IPR009056">
    <property type="entry name" value="Cyt_c-like_dom"/>
</dbReference>
<keyword evidence="1 4" id="KW-0349">Heme</keyword>
<dbReference type="Gene3D" id="1.10.760.10">
    <property type="entry name" value="Cytochrome c-like domain"/>
    <property type="match status" value="1"/>
</dbReference>
<sequence>MSHFSLKVMFPLLVVLLVFVVGGVFFAATGLVTPFADATAPQAVADTLAAAPTDTSGVAQQQPLTPEQAQAVAAGETLFKGNCAQCHALNEVVVGPALNGLHKRRPVAWLIPWIKNSSKVVASGDEYAVKIFNQYQKQQMPSFALSEQEITSILTYLKAESGFAVVHAPSIALQ</sequence>
<dbReference type="PANTHER" id="PTHR35008:SF8">
    <property type="entry name" value="ALCOHOL DEHYDROGENASE CYTOCHROME C SUBUNIT"/>
    <property type="match status" value="1"/>
</dbReference>
<dbReference type="SUPFAM" id="SSF46626">
    <property type="entry name" value="Cytochrome c"/>
    <property type="match status" value="1"/>
</dbReference>
<gene>
    <name evidence="6" type="ORF">MTX78_08200</name>
</gene>
<evidence type="ECO:0000256" key="2">
    <source>
        <dbReference type="ARBA" id="ARBA00022723"/>
    </source>
</evidence>
<evidence type="ECO:0000313" key="6">
    <source>
        <dbReference type="EMBL" id="UOG76570.1"/>
    </source>
</evidence>
<evidence type="ECO:0000259" key="5">
    <source>
        <dbReference type="PROSITE" id="PS51007"/>
    </source>
</evidence>
<dbReference type="InterPro" id="IPR036909">
    <property type="entry name" value="Cyt_c-like_dom_sf"/>
</dbReference>
<dbReference type="EMBL" id="CP094669">
    <property type="protein sequence ID" value="UOG76570.1"/>
    <property type="molecule type" value="Genomic_DNA"/>
</dbReference>
<dbReference type="RefSeq" id="WP_243801589.1">
    <property type="nucleotide sequence ID" value="NZ_CP094669.1"/>
</dbReference>
<proteinExistence type="predicted"/>
<keyword evidence="7" id="KW-1185">Reference proteome</keyword>